<dbReference type="InterPro" id="IPR012337">
    <property type="entry name" value="RNaseH-like_sf"/>
</dbReference>
<comment type="caution">
    <text evidence="3">The sequence shown here is derived from an EMBL/GenBank/DDBJ whole genome shotgun (WGS) entry which is preliminary data.</text>
</comment>
<reference evidence="3" key="1">
    <citation type="journal article" date="2022" name="Int. J. Mol. Sci.">
        <title>Draft Genome of Tanacetum Coccineum: Genomic Comparison of Closely Related Tanacetum-Family Plants.</title>
        <authorList>
            <person name="Yamashiro T."/>
            <person name="Shiraishi A."/>
            <person name="Nakayama K."/>
            <person name="Satake H."/>
        </authorList>
    </citation>
    <scope>NUCLEOTIDE SEQUENCE</scope>
</reference>
<dbReference type="InterPro" id="IPR036397">
    <property type="entry name" value="RNaseH_sf"/>
</dbReference>
<dbReference type="Gene3D" id="3.30.420.10">
    <property type="entry name" value="Ribonuclease H-like superfamily/Ribonuclease H"/>
    <property type="match status" value="1"/>
</dbReference>
<evidence type="ECO:0000256" key="1">
    <source>
        <dbReference type="SAM" id="MobiDB-lite"/>
    </source>
</evidence>
<dbReference type="EMBL" id="BQNB010015698">
    <property type="protein sequence ID" value="GJT43075.1"/>
    <property type="molecule type" value="Genomic_DNA"/>
</dbReference>
<reference evidence="3" key="2">
    <citation type="submission" date="2022-01" db="EMBL/GenBank/DDBJ databases">
        <authorList>
            <person name="Yamashiro T."/>
            <person name="Shiraishi A."/>
            <person name="Satake H."/>
            <person name="Nakayama K."/>
        </authorList>
    </citation>
    <scope>NUCLEOTIDE SEQUENCE</scope>
</reference>
<dbReference type="PANTHER" id="PTHR42648">
    <property type="entry name" value="TRANSPOSASE, PUTATIVE-RELATED"/>
    <property type="match status" value="1"/>
</dbReference>
<gene>
    <name evidence="3" type="ORF">Tco_0951790</name>
</gene>
<protein>
    <submittedName>
        <fullName evidence="3">Retrovirus-related pol polyprotein from transposon TNT 1-94</fullName>
    </submittedName>
</protein>
<feature type="non-terminal residue" evidence="3">
    <location>
        <position position="449"/>
    </location>
</feature>
<dbReference type="Proteomes" id="UP001151760">
    <property type="component" value="Unassembled WGS sequence"/>
</dbReference>
<feature type="region of interest" description="Disordered" evidence="1">
    <location>
        <begin position="327"/>
        <end position="351"/>
    </location>
</feature>
<dbReference type="InterPro" id="IPR039537">
    <property type="entry name" value="Retrotran_Ty1/copia-like"/>
</dbReference>
<dbReference type="PANTHER" id="PTHR42648:SF32">
    <property type="entry name" value="RIBONUCLEASE H-LIKE DOMAIN, GAG-PRE-INTEGRASE DOMAIN PROTEIN-RELATED"/>
    <property type="match status" value="1"/>
</dbReference>
<evidence type="ECO:0000313" key="4">
    <source>
        <dbReference type="Proteomes" id="UP001151760"/>
    </source>
</evidence>
<sequence length="449" mass="50162">MNSPKPILSSRPTIVEVPKELPKVSMVNTSLKKLKHHLAGFDVVVKERTTPTTITEGSWGSVPEKDTVIKNLKERINSLSGKKNETAHSAYIKHTQEEATILRDLVEHVKSKYTLDQSLESACSAAQVTVRRIKTDNGTEFVNQTLREYYEKVDISHETSVARSPQQNGVVERRNRTLIEAARTMLIYAKASLFLWAEAVATAYFDELIAMAFEHSSSGPALHEMTPITNSSGLVPNPPPSTPFVPPSRTDWDMLFQPLFSELLNPPPSVDHPTPEAVALIDEVAAPVPVVSTGSPSSTTVDQDTPSPISHMGNDPYFGIPILEVPSDQSSSSDSIHTNVPPDHQISEHNNKWTKDHPLENIIGELARPVSTRLQLHEQALFCYYDAFLTAVEPKTYKDALTQACWIEAMQEELNEFERLEVWELVPRPDKVMVITLKWIYKVKLDELG</sequence>
<dbReference type="PROSITE" id="PS50994">
    <property type="entry name" value="INTEGRASE"/>
    <property type="match status" value="1"/>
</dbReference>
<evidence type="ECO:0000313" key="3">
    <source>
        <dbReference type="EMBL" id="GJT43075.1"/>
    </source>
</evidence>
<feature type="domain" description="Integrase catalytic" evidence="2">
    <location>
        <begin position="133"/>
        <end position="235"/>
    </location>
</feature>
<name>A0ABQ5DVI7_9ASTR</name>
<dbReference type="InterPro" id="IPR001584">
    <property type="entry name" value="Integrase_cat-core"/>
</dbReference>
<dbReference type="SUPFAM" id="SSF53098">
    <property type="entry name" value="Ribonuclease H-like"/>
    <property type="match status" value="1"/>
</dbReference>
<keyword evidence="4" id="KW-1185">Reference proteome</keyword>
<organism evidence="3 4">
    <name type="scientific">Tanacetum coccineum</name>
    <dbReference type="NCBI Taxonomy" id="301880"/>
    <lineage>
        <taxon>Eukaryota</taxon>
        <taxon>Viridiplantae</taxon>
        <taxon>Streptophyta</taxon>
        <taxon>Embryophyta</taxon>
        <taxon>Tracheophyta</taxon>
        <taxon>Spermatophyta</taxon>
        <taxon>Magnoliopsida</taxon>
        <taxon>eudicotyledons</taxon>
        <taxon>Gunneridae</taxon>
        <taxon>Pentapetalae</taxon>
        <taxon>asterids</taxon>
        <taxon>campanulids</taxon>
        <taxon>Asterales</taxon>
        <taxon>Asteraceae</taxon>
        <taxon>Asteroideae</taxon>
        <taxon>Anthemideae</taxon>
        <taxon>Anthemidinae</taxon>
        <taxon>Tanacetum</taxon>
    </lineage>
</organism>
<evidence type="ECO:0000259" key="2">
    <source>
        <dbReference type="PROSITE" id="PS50994"/>
    </source>
</evidence>
<proteinExistence type="predicted"/>
<accession>A0ABQ5DVI7</accession>